<dbReference type="InterPro" id="IPR051691">
    <property type="entry name" value="Metab_Enz_Cyan_OpOx_G3PDH"/>
</dbReference>
<dbReference type="InterPro" id="IPR007419">
    <property type="entry name" value="BFD-like_2Fe2S-bd_dom"/>
</dbReference>
<gene>
    <name evidence="3" type="ORF">HY768_02700</name>
</gene>
<evidence type="ECO:0000313" key="3">
    <source>
        <dbReference type="EMBL" id="MBI4726128.1"/>
    </source>
</evidence>
<protein>
    <submittedName>
        <fullName evidence="3">(2Fe-2S)-binding protein</fullName>
    </submittedName>
</protein>
<proteinExistence type="predicted"/>
<dbReference type="PANTHER" id="PTHR42949">
    <property type="entry name" value="ANAEROBIC GLYCEROL-3-PHOSPHATE DEHYDROGENASE SUBUNIT B"/>
    <property type="match status" value="1"/>
</dbReference>
<name>A0A933ICU4_UNCT6</name>
<dbReference type="AlphaFoldDB" id="A0A933ICU4"/>
<accession>A0A933ICU4</accession>
<evidence type="ECO:0000259" key="2">
    <source>
        <dbReference type="Pfam" id="PF04324"/>
    </source>
</evidence>
<evidence type="ECO:0000256" key="1">
    <source>
        <dbReference type="ARBA" id="ARBA00023002"/>
    </source>
</evidence>
<dbReference type="Proteomes" id="UP000736328">
    <property type="component" value="Unassembled WGS sequence"/>
</dbReference>
<dbReference type="Gene3D" id="1.10.10.1100">
    <property type="entry name" value="BFD-like [2Fe-2S]-binding domain"/>
    <property type="match status" value="1"/>
</dbReference>
<feature type="domain" description="BFD-like [2Fe-2S]-binding" evidence="2">
    <location>
        <begin position="8"/>
        <end position="59"/>
    </location>
</feature>
<sequence length="95" mass="10561">MANNNDKIVCRCEDIIESEVLEAIAQGAQTADEVKRLTRAGMGHCQGRTCRRLVNQMLAQKLGQKPEAQRPITQRAPLQPLTIKALAEYSTDKNL</sequence>
<reference evidence="3" key="1">
    <citation type="submission" date="2020-07" db="EMBL/GenBank/DDBJ databases">
        <title>Huge and variable diversity of episymbiotic CPR bacteria and DPANN archaea in groundwater ecosystems.</title>
        <authorList>
            <person name="He C.Y."/>
            <person name="Keren R."/>
            <person name="Whittaker M."/>
            <person name="Farag I.F."/>
            <person name="Doudna J."/>
            <person name="Cate J.H.D."/>
            <person name="Banfield J.F."/>
        </authorList>
    </citation>
    <scope>NUCLEOTIDE SEQUENCE</scope>
    <source>
        <strain evidence="3">NC_groundwater_1520_Pr4_B-0.1um_53_5</strain>
    </source>
</reference>
<dbReference type="CDD" id="cd19946">
    <property type="entry name" value="GlpA-like_Fer2_BFD-like"/>
    <property type="match status" value="1"/>
</dbReference>
<dbReference type="PANTHER" id="PTHR42949:SF3">
    <property type="entry name" value="ANAEROBIC GLYCEROL-3-PHOSPHATE DEHYDROGENASE SUBUNIT B"/>
    <property type="match status" value="1"/>
</dbReference>
<dbReference type="EMBL" id="JACQXR010000033">
    <property type="protein sequence ID" value="MBI4726128.1"/>
    <property type="molecule type" value="Genomic_DNA"/>
</dbReference>
<comment type="caution">
    <text evidence="3">The sequence shown here is derived from an EMBL/GenBank/DDBJ whole genome shotgun (WGS) entry which is preliminary data.</text>
</comment>
<dbReference type="GO" id="GO:0016491">
    <property type="term" value="F:oxidoreductase activity"/>
    <property type="evidence" value="ECO:0007669"/>
    <property type="project" value="UniProtKB-KW"/>
</dbReference>
<dbReference type="InterPro" id="IPR041854">
    <property type="entry name" value="BFD-like_2Fe2S-bd_dom_sf"/>
</dbReference>
<evidence type="ECO:0000313" key="4">
    <source>
        <dbReference type="Proteomes" id="UP000736328"/>
    </source>
</evidence>
<keyword evidence="1" id="KW-0560">Oxidoreductase</keyword>
<organism evidence="3 4">
    <name type="scientific">candidate division TA06 bacterium</name>
    <dbReference type="NCBI Taxonomy" id="2250710"/>
    <lineage>
        <taxon>Bacteria</taxon>
        <taxon>Bacteria division TA06</taxon>
    </lineage>
</organism>
<dbReference type="Pfam" id="PF04324">
    <property type="entry name" value="Fer2_BFD"/>
    <property type="match status" value="1"/>
</dbReference>